<dbReference type="InterPro" id="IPR036397">
    <property type="entry name" value="RNaseH_sf"/>
</dbReference>
<organism evidence="5 6">
    <name type="scientific">Peptacetobacter hominis</name>
    <dbReference type="NCBI Taxonomy" id="2743610"/>
    <lineage>
        <taxon>Bacteria</taxon>
        <taxon>Bacillati</taxon>
        <taxon>Bacillota</taxon>
        <taxon>Clostridia</taxon>
        <taxon>Peptostreptococcales</taxon>
        <taxon>Peptostreptococcaceae</taxon>
        <taxon>Peptacetobacter</taxon>
    </lineage>
</organism>
<evidence type="ECO:0000256" key="2">
    <source>
        <dbReference type="ARBA" id="ARBA00022801"/>
    </source>
</evidence>
<evidence type="ECO:0000259" key="4">
    <source>
        <dbReference type="SMART" id="SM00479"/>
    </source>
</evidence>
<dbReference type="SMART" id="SM00479">
    <property type="entry name" value="EXOIII"/>
    <property type="match status" value="1"/>
</dbReference>
<dbReference type="PANTHER" id="PTHR23044">
    <property type="entry name" value="3'-5' EXONUCLEASE ERI1-RELATED"/>
    <property type="match status" value="1"/>
</dbReference>
<proteinExistence type="predicted"/>
<name>A0A544QTZ0_9FIRM</name>
<dbReference type="Gene3D" id="3.30.420.10">
    <property type="entry name" value="Ribonuclease H-like superfamily/Ribonuclease H"/>
    <property type="match status" value="1"/>
</dbReference>
<dbReference type="SUPFAM" id="SSF53098">
    <property type="entry name" value="Ribonuclease H-like"/>
    <property type="match status" value="1"/>
</dbReference>
<dbReference type="InterPro" id="IPR051274">
    <property type="entry name" value="3-5_Exoribonuclease"/>
</dbReference>
<evidence type="ECO:0000313" key="5">
    <source>
        <dbReference type="EMBL" id="TQQ84169.1"/>
    </source>
</evidence>
<dbReference type="InterPro" id="IPR012337">
    <property type="entry name" value="RNaseH-like_sf"/>
</dbReference>
<dbReference type="GO" id="GO:0003676">
    <property type="term" value="F:nucleic acid binding"/>
    <property type="evidence" value="ECO:0007669"/>
    <property type="project" value="InterPro"/>
</dbReference>
<evidence type="ECO:0000256" key="1">
    <source>
        <dbReference type="ARBA" id="ARBA00022722"/>
    </source>
</evidence>
<dbReference type="AlphaFoldDB" id="A0A544QTZ0"/>
<keyword evidence="1" id="KW-0540">Nuclease</keyword>
<dbReference type="InterPro" id="IPR013520">
    <property type="entry name" value="Ribonucl_H"/>
</dbReference>
<accession>A0A544QTZ0</accession>
<dbReference type="Proteomes" id="UP000317863">
    <property type="component" value="Unassembled WGS sequence"/>
</dbReference>
<dbReference type="RefSeq" id="WP_142536420.1">
    <property type="nucleotide sequence ID" value="NZ_SGJB01000015.1"/>
</dbReference>
<dbReference type="InterPro" id="IPR047201">
    <property type="entry name" value="ERI-1_3'hExo-like"/>
</dbReference>
<gene>
    <name evidence="5" type="ORF">EXD82_08145</name>
</gene>
<evidence type="ECO:0000313" key="6">
    <source>
        <dbReference type="Proteomes" id="UP000317863"/>
    </source>
</evidence>
<feature type="domain" description="Exonuclease" evidence="4">
    <location>
        <begin position="2"/>
        <end position="188"/>
    </location>
</feature>
<keyword evidence="2" id="KW-0378">Hydrolase</keyword>
<dbReference type="CDD" id="cd06133">
    <property type="entry name" value="ERI-1_3'hExo_like"/>
    <property type="match status" value="1"/>
</dbReference>
<comment type="caution">
    <text evidence="5">The sequence shown here is derived from an EMBL/GenBank/DDBJ whole genome shotgun (WGS) entry which is preliminary data.</text>
</comment>
<sequence>MEYIVFDLEFNQSVKKKENRTNKEKLCPFEIIQIGAVKLNSDLKLIDTFDSFVKPSLYHEIHPYVSKITGIKISDISDAPSFDKVFKEFVKFISDSDSILCIWGKSDIKEIYRNASLHKLSCEKIPKSYIDVQMYASKLINGSSNQSVGLEKAVNHFGLSDSVSYHNALNDAYYTAKVFSHIYNSSMSPQLYVYSGISSDDIYGLDPYDEDSFSEACSLFVKTLNRELTKDEKNIISMAQYIKYDIDEHEIKQRIKSKKNRKKKQKPNFHK</sequence>
<keyword evidence="6" id="KW-1185">Reference proteome</keyword>
<dbReference type="OrthoDB" id="159416at2"/>
<evidence type="ECO:0000256" key="3">
    <source>
        <dbReference type="ARBA" id="ARBA00022839"/>
    </source>
</evidence>
<dbReference type="GO" id="GO:0000175">
    <property type="term" value="F:3'-5'-RNA exonuclease activity"/>
    <property type="evidence" value="ECO:0007669"/>
    <property type="project" value="InterPro"/>
</dbReference>
<reference evidence="5 6" key="1">
    <citation type="submission" date="2019-02" db="EMBL/GenBank/DDBJ databases">
        <title>Peptostreptococcaceae bacterium ZHW00191 nov., a new bacterium isolated from the human gut.</title>
        <authorList>
            <person name="Zhou H.-W."/>
            <person name="Chen X.-J."/>
        </authorList>
    </citation>
    <scope>NUCLEOTIDE SEQUENCE [LARGE SCALE GENOMIC DNA]</scope>
    <source>
        <strain evidence="5 6">ZHW00191</strain>
    </source>
</reference>
<dbReference type="PANTHER" id="PTHR23044:SF61">
    <property type="entry name" value="3'-5' EXORIBONUCLEASE 1-RELATED"/>
    <property type="match status" value="1"/>
</dbReference>
<dbReference type="Pfam" id="PF00929">
    <property type="entry name" value="RNase_T"/>
    <property type="match status" value="1"/>
</dbReference>
<keyword evidence="3 5" id="KW-0269">Exonuclease</keyword>
<protein>
    <submittedName>
        <fullName evidence="5">Exonuclease domain-containing protein</fullName>
    </submittedName>
</protein>
<dbReference type="EMBL" id="SGJB01000015">
    <property type="protein sequence ID" value="TQQ84169.1"/>
    <property type="molecule type" value="Genomic_DNA"/>
</dbReference>